<protein>
    <submittedName>
        <fullName evidence="9">Related to cytoskeleton assembly control protein</fullName>
    </submittedName>
</protein>
<dbReference type="GO" id="GO:0043325">
    <property type="term" value="F:phosphatidylinositol-3,4-bisphosphate binding"/>
    <property type="evidence" value="ECO:0007669"/>
    <property type="project" value="TreeGrafter"/>
</dbReference>
<dbReference type="SUPFAM" id="SSF89009">
    <property type="entry name" value="GAT-like domain"/>
    <property type="match status" value="1"/>
</dbReference>
<evidence type="ECO:0000259" key="7">
    <source>
        <dbReference type="PROSITE" id="PS50942"/>
    </source>
</evidence>
<dbReference type="SMART" id="SM00307">
    <property type="entry name" value="ILWEQ"/>
    <property type="match status" value="1"/>
</dbReference>
<feature type="coiled-coil region" evidence="5">
    <location>
        <begin position="320"/>
        <end position="614"/>
    </location>
</feature>
<keyword evidence="10" id="KW-1185">Reference proteome</keyword>
<accession>G4TAQ3</accession>
<dbReference type="STRING" id="1109443.G4TAQ3"/>
<dbReference type="FunFam" id="1.20.1410.10:FF:000004">
    <property type="entry name" value="Cytoskeleton assembly control protein Sla2"/>
    <property type="match status" value="1"/>
</dbReference>
<comment type="caution">
    <text evidence="9">The sequence shown here is derived from an EMBL/GenBank/DDBJ whole genome shotgun (WGS) entry which is preliminary data.</text>
</comment>
<keyword evidence="5" id="KW-0175">Coiled coil</keyword>
<dbReference type="InterPro" id="IPR035964">
    <property type="entry name" value="I/LWEQ_dom_sf"/>
</dbReference>
<dbReference type="InterPro" id="IPR002558">
    <property type="entry name" value="ILWEQ_dom"/>
</dbReference>
<dbReference type="InParanoid" id="G4TAQ3"/>
<keyword evidence="4" id="KW-0009">Actin-binding</keyword>
<dbReference type="AlphaFoldDB" id="G4TAQ3"/>
<dbReference type="Pfam" id="PF01608">
    <property type="entry name" value="I_LWEQ"/>
    <property type="match status" value="1"/>
</dbReference>
<keyword evidence="3" id="KW-0963">Cytoplasm</keyword>
<dbReference type="GO" id="GO:0032051">
    <property type="term" value="F:clathrin light chain binding"/>
    <property type="evidence" value="ECO:0007669"/>
    <property type="project" value="TreeGrafter"/>
</dbReference>
<dbReference type="Pfam" id="PF07651">
    <property type="entry name" value="ANTH"/>
    <property type="match status" value="1"/>
</dbReference>
<dbReference type="GO" id="GO:0048268">
    <property type="term" value="P:clathrin coat assembly"/>
    <property type="evidence" value="ECO:0007669"/>
    <property type="project" value="TreeGrafter"/>
</dbReference>
<dbReference type="OrthoDB" id="10262320at2759"/>
<dbReference type="PANTHER" id="PTHR10407:SF15">
    <property type="entry name" value="HUNTINGTIN INTERACTING PROTEIN 1"/>
    <property type="match status" value="1"/>
</dbReference>
<dbReference type="GO" id="GO:0030479">
    <property type="term" value="C:actin cortical patch"/>
    <property type="evidence" value="ECO:0007669"/>
    <property type="project" value="TreeGrafter"/>
</dbReference>
<feature type="region of interest" description="Disordered" evidence="6">
    <location>
        <begin position="282"/>
        <end position="317"/>
    </location>
</feature>
<comment type="subcellular location">
    <subcellularLocation>
        <location evidence="1">Cytoplasm</location>
    </subcellularLocation>
</comment>
<dbReference type="GO" id="GO:0051015">
    <property type="term" value="F:actin filament binding"/>
    <property type="evidence" value="ECO:0007669"/>
    <property type="project" value="TreeGrafter"/>
</dbReference>
<feature type="coiled-coil region" evidence="5">
    <location>
        <begin position="1026"/>
        <end position="1062"/>
    </location>
</feature>
<evidence type="ECO:0000259" key="8">
    <source>
        <dbReference type="PROSITE" id="PS50945"/>
    </source>
</evidence>
<dbReference type="SMART" id="SM00273">
    <property type="entry name" value="ENTH"/>
    <property type="match status" value="1"/>
</dbReference>
<organism evidence="9 10">
    <name type="scientific">Serendipita indica (strain DSM 11827)</name>
    <name type="common">Root endophyte fungus</name>
    <name type="synonym">Piriformospora indica</name>
    <dbReference type="NCBI Taxonomy" id="1109443"/>
    <lineage>
        <taxon>Eukaryota</taxon>
        <taxon>Fungi</taxon>
        <taxon>Dikarya</taxon>
        <taxon>Basidiomycota</taxon>
        <taxon>Agaricomycotina</taxon>
        <taxon>Agaricomycetes</taxon>
        <taxon>Sebacinales</taxon>
        <taxon>Serendipitaceae</taxon>
        <taxon>Serendipita</taxon>
    </lineage>
</organism>
<feature type="domain" description="ENTH" evidence="7">
    <location>
        <begin position="25"/>
        <end position="154"/>
    </location>
</feature>
<evidence type="ECO:0000256" key="4">
    <source>
        <dbReference type="ARBA" id="ARBA00023203"/>
    </source>
</evidence>
<dbReference type="FunCoup" id="G4TAQ3">
    <property type="interactions" value="135"/>
</dbReference>
<dbReference type="OMA" id="FQMSVEM"/>
<name>G4TAQ3_SERID</name>
<dbReference type="PROSITE" id="PS50945">
    <property type="entry name" value="I_LWEQ"/>
    <property type="match status" value="1"/>
</dbReference>
<dbReference type="CDD" id="cd17007">
    <property type="entry name" value="ANTH_N_Sla2p"/>
    <property type="match status" value="1"/>
</dbReference>
<evidence type="ECO:0000256" key="6">
    <source>
        <dbReference type="SAM" id="MobiDB-lite"/>
    </source>
</evidence>
<evidence type="ECO:0000256" key="3">
    <source>
        <dbReference type="ARBA" id="ARBA00022490"/>
    </source>
</evidence>
<evidence type="ECO:0000256" key="1">
    <source>
        <dbReference type="ARBA" id="ARBA00004496"/>
    </source>
</evidence>
<comment type="similarity">
    <text evidence="2">Belongs to the SLA2 family.</text>
</comment>
<evidence type="ECO:0000256" key="2">
    <source>
        <dbReference type="ARBA" id="ARBA00010135"/>
    </source>
</evidence>
<dbReference type="GO" id="GO:0080025">
    <property type="term" value="F:phosphatidylinositol-3,5-bisphosphate binding"/>
    <property type="evidence" value="ECO:0007669"/>
    <property type="project" value="TreeGrafter"/>
</dbReference>
<dbReference type="SUPFAM" id="SSF48464">
    <property type="entry name" value="ENTH/VHS domain"/>
    <property type="match status" value="1"/>
</dbReference>
<evidence type="ECO:0000313" key="10">
    <source>
        <dbReference type="Proteomes" id="UP000007148"/>
    </source>
</evidence>
<dbReference type="HOGENOM" id="CLU_004601_0_0_1"/>
<dbReference type="InterPro" id="IPR008942">
    <property type="entry name" value="ENTH_VHS"/>
</dbReference>
<dbReference type="Gene3D" id="1.20.1410.10">
    <property type="entry name" value="I/LWEQ domain"/>
    <property type="match status" value="1"/>
</dbReference>
<dbReference type="Gene3D" id="1.25.40.90">
    <property type="match status" value="1"/>
</dbReference>
<reference evidence="9 10" key="1">
    <citation type="journal article" date="2011" name="PLoS Pathog.">
        <title>Endophytic Life Strategies Decoded by Genome and Transcriptome Analyses of the Mutualistic Root Symbiont Piriformospora indica.</title>
        <authorList>
            <person name="Zuccaro A."/>
            <person name="Lahrmann U."/>
            <person name="Guldener U."/>
            <person name="Langen G."/>
            <person name="Pfiffi S."/>
            <person name="Biedenkopf D."/>
            <person name="Wong P."/>
            <person name="Samans B."/>
            <person name="Grimm C."/>
            <person name="Basiewicz M."/>
            <person name="Murat C."/>
            <person name="Martin F."/>
            <person name="Kogel K.H."/>
        </authorList>
    </citation>
    <scope>NUCLEOTIDE SEQUENCE [LARGE SCALE GENOMIC DNA]</scope>
    <source>
        <strain evidence="9 10">DSM 11827</strain>
    </source>
</reference>
<feature type="region of interest" description="Disordered" evidence="6">
    <location>
        <begin position="1"/>
        <end position="31"/>
    </location>
</feature>
<feature type="compositionally biased region" description="Basic and acidic residues" evidence="6">
    <location>
        <begin position="295"/>
        <end position="304"/>
    </location>
</feature>
<dbReference type="GO" id="GO:0030136">
    <property type="term" value="C:clathrin-coated vesicle"/>
    <property type="evidence" value="ECO:0007669"/>
    <property type="project" value="TreeGrafter"/>
</dbReference>
<dbReference type="eggNOG" id="KOG0980">
    <property type="taxonomic scope" value="Eukaryota"/>
</dbReference>
<dbReference type="InterPro" id="IPR030224">
    <property type="entry name" value="Sla2_fam"/>
</dbReference>
<feature type="domain" description="I/LWEQ" evidence="8">
    <location>
        <begin position="824"/>
        <end position="1067"/>
    </location>
</feature>
<dbReference type="GO" id="GO:0007015">
    <property type="term" value="P:actin filament organization"/>
    <property type="evidence" value="ECO:0007669"/>
    <property type="project" value="TreeGrafter"/>
</dbReference>
<dbReference type="SUPFAM" id="SSF109885">
    <property type="entry name" value="I/LWEQ domain"/>
    <property type="match status" value="1"/>
</dbReference>
<dbReference type="PROSITE" id="PS50942">
    <property type="entry name" value="ENTH"/>
    <property type="match status" value="1"/>
</dbReference>
<proteinExistence type="inferred from homology"/>
<dbReference type="InterPro" id="IPR013809">
    <property type="entry name" value="ENTH"/>
</dbReference>
<dbReference type="EMBL" id="CAFZ01000031">
    <property type="protein sequence ID" value="CCA68385.1"/>
    <property type="molecule type" value="Genomic_DNA"/>
</dbReference>
<gene>
    <name evidence="9" type="ORF">PIIN_02249</name>
</gene>
<dbReference type="GO" id="GO:0006897">
    <property type="term" value="P:endocytosis"/>
    <property type="evidence" value="ECO:0007669"/>
    <property type="project" value="InterPro"/>
</dbReference>
<dbReference type="Proteomes" id="UP000007148">
    <property type="component" value="Unassembled WGS sequence"/>
</dbReference>
<evidence type="ECO:0000313" key="9">
    <source>
        <dbReference type="EMBL" id="CCA68385.1"/>
    </source>
</evidence>
<sequence length="1070" mass="121150">MHLESDHSSSRSRHDDSHFPTRPVDRDKAEAELTLNIKKATSPEETAPKQKHVRKCIVYTWDYHSSNSIWTGLKVQPILADEVQTFKALITVHKILQEGHPVTLKDAQHQVGWFETCARTVSQDGIKGYGQLIRAYVAFILSKLRFHRHRPEFNGLFEYEEYVSLKGIDNPDEGYQTISDLMDLQDQIEGLQKLIFAHFRHSANNECRISALVPLVKESYNIYRFITSMLRAMHRRTNDTEALEPLRSRYNSQHHALRKFYFECSNLKYLTGLINVPKLGSEPPNLFDTGQTPDLPKRPTEKPKSPTPPPAAPSPDAAMVREQAAMLKEYEDKQKALEAQRRADEARRKEAELLQQREIEEMQRLQRERERAAQEALMAQQMQQFNDQAAQQINQMQMEMLAMRGQYERDQILLEQYDRRVKALEGEMAGVSANIGSQMLAKDELIKQLQDQVTLWRNKYESLAKLYSQLRTEHLEMLSKHKQMQLKANSAQEAIDKMERMEKDVKAKNLELADMIRERDRARFDLDRMKSNHKEELDRVRRELNFANEKLEDAERARSHDVSGMASVYKRQIHELEDSLKAKQLRIDAMTEKLDSASADLEALREEKDQEIMILQESVDSTLQQMADLQATQGLVEQTTDVQLTNIVLDNRKKLNEIIDSILQACIHKVDDAIYELESPAQQGNLNSTPEYTLSMIEKAINNSTEFATVFDLYLGQEKGGDHVDVIKAANEFAQSLSDVLLNTKGITRLCSNDEASDQLISVAKSAGDTGMRFFLNLQSYKLDLVPTQNRREIPLRVMMEARGALNKLSTKVEELVPKGKGASLAKTNGDIGDIVEQEMLSAARAIEAATQRLQELIAKPRDTSKYSAVEVQVHDSILAAALAITNAIGRLIQAATASQQEIVAQGKGSSTTQQFYKRNNRWTEGLISAAKAVAFATTLLIQSADGVLSGTHSLEQLIVASNEVAAATAQLVAASRVKASLMSKTQEQLELAAKAVTEACKALVRQVKAISARQAEEELPDYNKMAVHEFKVQEMEQQVEILKLEKELGAARRRLGAMRRAGYHTEETD</sequence>
<dbReference type="InterPro" id="IPR011417">
    <property type="entry name" value="ANTH_dom"/>
</dbReference>
<dbReference type="PANTHER" id="PTHR10407">
    <property type="entry name" value="HUNTINGTIN INTERACTING PROTEIN 1"/>
    <property type="match status" value="1"/>
</dbReference>
<dbReference type="FunFam" id="1.25.40.90:FF:000021">
    <property type="entry name" value="Cytoskeleton assembly control protein Sla2"/>
    <property type="match status" value="1"/>
</dbReference>
<dbReference type="GO" id="GO:0035615">
    <property type="term" value="F:clathrin adaptor activity"/>
    <property type="evidence" value="ECO:0007669"/>
    <property type="project" value="TreeGrafter"/>
</dbReference>
<evidence type="ECO:0000256" key="5">
    <source>
        <dbReference type="SAM" id="Coils"/>
    </source>
</evidence>